<dbReference type="OrthoDB" id="2883130at2"/>
<dbReference type="Proteomes" id="UP000308230">
    <property type="component" value="Unassembled WGS sequence"/>
</dbReference>
<evidence type="ECO:0000313" key="2">
    <source>
        <dbReference type="Proteomes" id="UP000308230"/>
    </source>
</evidence>
<gene>
    <name evidence="1" type="ORF">FCL54_03670</name>
</gene>
<accession>A0A5R9F7W2</accession>
<keyword evidence="2" id="KW-1185">Reference proteome</keyword>
<dbReference type="EMBL" id="SWLG01000002">
    <property type="protein sequence ID" value="TLS38609.1"/>
    <property type="molecule type" value="Genomic_DNA"/>
</dbReference>
<organism evidence="1 2">
    <name type="scientific">Exobacillus caeni</name>
    <dbReference type="NCBI Taxonomy" id="2574798"/>
    <lineage>
        <taxon>Bacteria</taxon>
        <taxon>Bacillati</taxon>
        <taxon>Bacillota</taxon>
        <taxon>Bacilli</taxon>
        <taxon>Bacillales</taxon>
        <taxon>Guptibacillaceae</taxon>
        <taxon>Exobacillus</taxon>
    </lineage>
</organism>
<comment type="caution">
    <text evidence="1">The sequence shown here is derived from an EMBL/GenBank/DDBJ whole genome shotgun (WGS) entry which is preliminary data.</text>
</comment>
<name>A0A5R9F7W2_9BACL</name>
<proteinExistence type="predicted"/>
<reference evidence="1 2" key="1">
    <citation type="submission" date="2019-04" db="EMBL/GenBank/DDBJ databases">
        <title>Bacillus caeni sp. nov., a bacterium isolated from mangrove sediment.</title>
        <authorList>
            <person name="Huang H."/>
            <person name="Mo K."/>
            <person name="Hu Y."/>
        </authorList>
    </citation>
    <scope>NUCLEOTIDE SEQUENCE [LARGE SCALE GENOMIC DNA]</scope>
    <source>
        <strain evidence="1 2">HB172195</strain>
    </source>
</reference>
<dbReference type="AlphaFoldDB" id="A0A5R9F7W2"/>
<protein>
    <submittedName>
        <fullName evidence="1">Uncharacterized protein</fullName>
    </submittedName>
</protein>
<dbReference type="RefSeq" id="WP_138123333.1">
    <property type="nucleotide sequence ID" value="NZ_SWLG01000002.1"/>
</dbReference>
<evidence type="ECO:0000313" key="1">
    <source>
        <dbReference type="EMBL" id="TLS38609.1"/>
    </source>
</evidence>
<sequence length="108" mass="12755">MPIDLDPMDFLDTNYDMEITSHDLQTHELQEYGTYSIDDLDHDGILDQFDVDIGNDNLIDQYQVDINHNNLIDQYEHDFGITKWKYDTNQDNSIDYIDRALGQQIYGF</sequence>